<dbReference type="InterPro" id="IPR008358">
    <property type="entry name" value="Sig_transdc_His_kin/Pase_MprB"/>
</dbReference>
<reference evidence="12" key="1">
    <citation type="submission" date="2016-10" db="EMBL/GenBank/DDBJ databases">
        <authorList>
            <person name="de Groot N.N."/>
        </authorList>
    </citation>
    <scope>NUCLEOTIDE SEQUENCE [LARGE SCALE GENOMIC DNA]</scope>
    <source>
        <strain evidence="12">CGMCC 1.5058</strain>
    </source>
</reference>
<organism evidence="12">
    <name type="scientific">Proteiniclasticum ruminis</name>
    <dbReference type="NCBI Taxonomy" id="398199"/>
    <lineage>
        <taxon>Bacteria</taxon>
        <taxon>Bacillati</taxon>
        <taxon>Bacillota</taxon>
        <taxon>Clostridia</taxon>
        <taxon>Eubacteriales</taxon>
        <taxon>Clostridiaceae</taxon>
        <taxon>Proteiniclasticum</taxon>
    </lineage>
</organism>
<dbReference type="SUPFAM" id="SSF47384">
    <property type="entry name" value="Homodimeric domain of signal transducing histidine kinase"/>
    <property type="match status" value="1"/>
</dbReference>
<dbReference type="GO" id="GO:0016036">
    <property type="term" value="P:cellular response to phosphate starvation"/>
    <property type="evidence" value="ECO:0007669"/>
    <property type="project" value="TreeGrafter"/>
</dbReference>
<dbReference type="InterPro" id="IPR050351">
    <property type="entry name" value="BphY/WalK/GraS-like"/>
</dbReference>
<dbReference type="Gene3D" id="6.10.340.10">
    <property type="match status" value="1"/>
</dbReference>
<dbReference type="InterPro" id="IPR036890">
    <property type="entry name" value="HATPase_C_sf"/>
</dbReference>
<dbReference type="SMART" id="SM00387">
    <property type="entry name" value="HATPase_c"/>
    <property type="match status" value="1"/>
</dbReference>
<evidence type="ECO:0000313" key="12">
    <source>
        <dbReference type="EMBL" id="SDI77192.1"/>
    </source>
</evidence>
<feature type="coiled-coil region" evidence="8">
    <location>
        <begin position="241"/>
        <end position="271"/>
    </location>
</feature>
<evidence type="ECO:0000256" key="7">
    <source>
        <dbReference type="ARBA" id="ARBA00023012"/>
    </source>
</evidence>
<dbReference type="Pfam" id="PF00672">
    <property type="entry name" value="HAMP"/>
    <property type="match status" value="1"/>
</dbReference>
<dbReference type="Gene3D" id="3.30.565.10">
    <property type="entry name" value="Histidine kinase-like ATPase, C-terminal domain"/>
    <property type="match status" value="1"/>
</dbReference>
<keyword evidence="9" id="KW-0472">Membrane</keyword>
<dbReference type="CDD" id="cd00082">
    <property type="entry name" value="HisKA"/>
    <property type="match status" value="1"/>
</dbReference>
<feature type="domain" description="Histidine kinase" evidence="10">
    <location>
        <begin position="278"/>
        <end position="493"/>
    </location>
</feature>
<comment type="subcellular location">
    <subcellularLocation>
        <location evidence="2">Membrane</location>
    </subcellularLocation>
</comment>
<keyword evidence="6 12" id="KW-0418">Kinase</keyword>
<evidence type="ECO:0000259" key="11">
    <source>
        <dbReference type="PROSITE" id="PS50885"/>
    </source>
</evidence>
<dbReference type="SMART" id="SM00388">
    <property type="entry name" value="HisKA"/>
    <property type="match status" value="1"/>
</dbReference>
<proteinExistence type="predicted"/>
<dbReference type="SMART" id="SM00304">
    <property type="entry name" value="HAMP"/>
    <property type="match status" value="1"/>
</dbReference>
<evidence type="ECO:0000256" key="2">
    <source>
        <dbReference type="ARBA" id="ARBA00004370"/>
    </source>
</evidence>
<dbReference type="Gene3D" id="1.10.287.130">
    <property type="match status" value="1"/>
</dbReference>
<dbReference type="GO" id="GO:0000155">
    <property type="term" value="F:phosphorelay sensor kinase activity"/>
    <property type="evidence" value="ECO:0007669"/>
    <property type="project" value="InterPro"/>
</dbReference>
<evidence type="ECO:0000256" key="1">
    <source>
        <dbReference type="ARBA" id="ARBA00000085"/>
    </source>
</evidence>
<dbReference type="SUPFAM" id="SSF158472">
    <property type="entry name" value="HAMP domain-like"/>
    <property type="match status" value="1"/>
</dbReference>
<dbReference type="PROSITE" id="PS50885">
    <property type="entry name" value="HAMP"/>
    <property type="match status" value="1"/>
</dbReference>
<dbReference type="PRINTS" id="PR01780">
    <property type="entry name" value="LANTIREGPROT"/>
</dbReference>
<comment type="catalytic activity">
    <reaction evidence="1">
        <text>ATP + protein L-histidine = ADP + protein N-phospho-L-histidine.</text>
        <dbReference type="EC" id="2.7.13.3"/>
    </reaction>
</comment>
<keyword evidence="4" id="KW-0597">Phosphoprotein</keyword>
<feature type="transmembrane region" description="Helical" evidence="9">
    <location>
        <begin position="176"/>
        <end position="195"/>
    </location>
</feature>
<evidence type="ECO:0000259" key="10">
    <source>
        <dbReference type="PROSITE" id="PS50109"/>
    </source>
</evidence>
<keyword evidence="8" id="KW-0175">Coiled coil</keyword>
<dbReference type="PANTHER" id="PTHR45453:SF3">
    <property type="entry name" value="HISTIDINE KINASE"/>
    <property type="match status" value="1"/>
</dbReference>
<accession>A0A1G8NAI8</accession>
<dbReference type="SUPFAM" id="SSF55874">
    <property type="entry name" value="ATPase domain of HSP90 chaperone/DNA topoisomerase II/histidine kinase"/>
    <property type="match status" value="1"/>
</dbReference>
<keyword evidence="5" id="KW-0808">Transferase</keyword>
<evidence type="ECO:0000256" key="3">
    <source>
        <dbReference type="ARBA" id="ARBA00012438"/>
    </source>
</evidence>
<protein>
    <recommendedName>
        <fullName evidence="3">histidine kinase</fullName>
        <ecNumber evidence="3">2.7.13.3</ecNumber>
    </recommendedName>
</protein>
<dbReference type="GO" id="GO:0005886">
    <property type="term" value="C:plasma membrane"/>
    <property type="evidence" value="ECO:0007669"/>
    <property type="project" value="TreeGrafter"/>
</dbReference>
<dbReference type="Proteomes" id="UP000183255">
    <property type="component" value="Unassembled WGS sequence"/>
</dbReference>
<name>A0A1G8NAI8_9CLOT</name>
<dbReference type="EC" id="2.7.13.3" evidence="3"/>
<dbReference type="PANTHER" id="PTHR45453">
    <property type="entry name" value="PHOSPHATE REGULON SENSOR PROTEIN PHOR"/>
    <property type="match status" value="1"/>
</dbReference>
<dbReference type="Pfam" id="PF00512">
    <property type="entry name" value="HisKA"/>
    <property type="match status" value="1"/>
</dbReference>
<dbReference type="InterPro" id="IPR036097">
    <property type="entry name" value="HisK_dim/P_sf"/>
</dbReference>
<evidence type="ECO:0000256" key="4">
    <source>
        <dbReference type="ARBA" id="ARBA00022553"/>
    </source>
</evidence>
<feature type="transmembrane region" description="Helical" evidence="9">
    <location>
        <begin position="12"/>
        <end position="32"/>
    </location>
</feature>
<dbReference type="EMBL" id="FNDZ01000004">
    <property type="protein sequence ID" value="SDI77192.1"/>
    <property type="molecule type" value="Genomic_DNA"/>
</dbReference>
<keyword evidence="9" id="KW-0812">Transmembrane</keyword>
<keyword evidence="9" id="KW-1133">Transmembrane helix</keyword>
<evidence type="ECO:0000256" key="9">
    <source>
        <dbReference type="SAM" id="Phobius"/>
    </source>
</evidence>
<dbReference type="GO" id="GO:0004721">
    <property type="term" value="F:phosphoprotein phosphatase activity"/>
    <property type="evidence" value="ECO:0007669"/>
    <property type="project" value="TreeGrafter"/>
</dbReference>
<sequence>MFRSIANKLTLILIVLMGTLLLGSMLFMSYSFESYYTVTKKTALEENLQAFRNQEISQNDTFIEAINNFETQNNTRLFIFGQNGQLQYMAYGGNNIEGDYIEIINRFFNDLIRDPSLRENLLKGREILSREYERQDGSIRYFLTAGSIQVGDYESFAISISSMLPINESARTIKNFFFYVFLGGFIVVAILAFFVSKTVTKPVRKLIQTSKELASLNFDVTIENTQKDEIGDLAESLSTLSFNLKGALMELQEKNKLLEEDIRKTQRLENQRKDFIRDISHELKTPITLIQGYTEGLIDGVASESKDEYLSIILDETRNMEKLVKDMIELNYTESDSFTVSMEPVHLNRLVVNCASPFLEIYGDKIHFEFRMPVSYMIYGDSSKLSTALRNIIKNAISYTDEKPEATVMIMLDKEDRGLSLKVKNSPAHIEEKELQNLWVQFYKKDQSRQRKEGSSGLGLSIVKNILEKHKYQYSLYNDEEGVVFEIIFSEFREYDTNEQE</sequence>
<dbReference type="PROSITE" id="PS50109">
    <property type="entry name" value="HIS_KIN"/>
    <property type="match status" value="1"/>
</dbReference>
<evidence type="ECO:0000256" key="5">
    <source>
        <dbReference type="ARBA" id="ARBA00022679"/>
    </source>
</evidence>
<dbReference type="CDD" id="cd06225">
    <property type="entry name" value="HAMP"/>
    <property type="match status" value="1"/>
</dbReference>
<evidence type="ECO:0000256" key="6">
    <source>
        <dbReference type="ARBA" id="ARBA00022777"/>
    </source>
</evidence>
<dbReference type="RefSeq" id="WP_031576030.1">
    <property type="nucleotide sequence ID" value="NZ_FNDZ01000004.1"/>
</dbReference>
<evidence type="ECO:0000256" key="8">
    <source>
        <dbReference type="SAM" id="Coils"/>
    </source>
</evidence>
<feature type="domain" description="HAMP" evidence="11">
    <location>
        <begin position="197"/>
        <end position="249"/>
    </location>
</feature>
<dbReference type="Pfam" id="PF02518">
    <property type="entry name" value="HATPase_c"/>
    <property type="match status" value="1"/>
</dbReference>
<dbReference type="InterPro" id="IPR003661">
    <property type="entry name" value="HisK_dim/P_dom"/>
</dbReference>
<dbReference type="InterPro" id="IPR003660">
    <property type="entry name" value="HAMP_dom"/>
</dbReference>
<gene>
    <name evidence="12" type="ORF">SAMN05421804_104145</name>
</gene>
<dbReference type="FunFam" id="1.10.287.130:FF:000001">
    <property type="entry name" value="Two-component sensor histidine kinase"/>
    <property type="match status" value="1"/>
</dbReference>
<dbReference type="AlphaFoldDB" id="A0A1G8NAI8"/>
<keyword evidence="7" id="KW-0902">Two-component regulatory system</keyword>
<dbReference type="InterPro" id="IPR003594">
    <property type="entry name" value="HATPase_dom"/>
</dbReference>
<dbReference type="InterPro" id="IPR005467">
    <property type="entry name" value="His_kinase_dom"/>
</dbReference>